<evidence type="ECO:0000313" key="6">
    <source>
        <dbReference type="Proteomes" id="UP000179807"/>
    </source>
</evidence>
<dbReference type="AlphaFoldDB" id="A0A1J4L0Z3"/>
<dbReference type="PROSITE" id="PS50088">
    <property type="entry name" value="ANK_REPEAT"/>
    <property type="match status" value="3"/>
</dbReference>
<evidence type="ECO:0000256" key="2">
    <source>
        <dbReference type="ARBA" id="ARBA00023043"/>
    </source>
</evidence>
<dbReference type="PROSITE" id="PS50297">
    <property type="entry name" value="ANK_REP_REGION"/>
    <property type="match status" value="1"/>
</dbReference>
<dbReference type="PANTHER" id="PTHR24198:SF165">
    <property type="entry name" value="ANKYRIN REPEAT-CONTAINING PROTEIN-RELATED"/>
    <property type="match status" value="1"/>
</dbReference>
<organism evidence="5 6">
    <name type="scientific">Tritrichomonas foetus</name>
    <dbReference type="NCBI Taxonomy" id="1144522"/>
    <lineage>
        <taxon>Eukaryota</taxon>
        <taxon>Metamonada</taxon>
        <taxon>Parabasalia</taxon>
        <taxon>Tritrichomonadida</taxon>
        <taxon>Tritrichomonadidae</taxon>
        <taxon>Tritrichomonas</taxon>
    </lineage>
</organism>
<dbReference type="VEuPathDB" id="TrichDB:TRFO_41304"/>
<dbReference type="InterPro" id="IPR036770">
    <property type="entry name" value="Ankyrin_rpt-contain_sf"/>
</dbReference>
<dbReference type="InterPro" id="IPR002110">
    <property type="entry name" value="Ankyrin_rpt"/>
</dbReference>
<gene>
    <name evidence="5" type="ORF">TRFO_41304</name>
</gene>
<keyword evidence="2 3" id="KW-0040">ANK repeat</keyword>
<keyword evidence="1" id="KW-0677">Repeat</keyword>
<dbReference type="PRINTS" id="PR01415">
    <property type="entry name" value="ANKYRIN"/>
</dbReference>
<sequence length="822" mass="96169">MWNHGLTVSPFSHDTLVLIVNGNKINANKYVFEKLCPDFVQSYYDDKTQDNRHEIEINIPHLSNCDLVKEVFSIDGVTLTSKNALNILMIAQNLGISSLESCAINFLNGYMEETDSKLSRQNTPTKPTTNRSNKIEVDKNNSNTSQNSFPDIDEYLDNIMELETLFLNLCKDNMSNLINEVERFSTIFGCEEVCRTFIFSAVSRVKNMDEYLKFYNLYKNIKSDFTQKMVNELKHIFINYDYYNIHRQVINEVAFIVKYISDIDDIKFDIKLQNSTMPSILLTNEKLFHDKSQIIFSEDSDNIMPLFIIFKDDNLDTLIEQYGYYITQNYIFVNNHSDNHRNPFYYLKNTSNLLEYAAFFGAEKCFKYIYSQHSYNEIIFNPKYAIAGGNYCVIKMVEDMGFDLSQYWKDAIFFKHIEVFEWIITHKLKNTDFDEKNITIIAFIYHNIGVINYLIKENIICDSFFYYTVLLKCTKLSDWFLNQEFINERNSINFKGSRGYTPLILAVCNNIPKLVEILLKHRWIITDAKYDNTYSAFQIACLLQNTKIIELFLKYGNENLMENLPNNLITPIEYGIQNRNIHMVRILFDHLKLHDLDPNVLGKCFFLFCLEGDEKYFNKILEYDDTNITYRMNGMTAIHAAVLNNHINIVKKLRFLHGNFVNQKDDVGQTPLHIAALNNCEEITTLFLKNDEIDVNIKDDNGETPLFSAIRSNSVNIAKLLLENGADFKIYNDDIIAPIHLTAKIGSVEMLELLLSYDPSQMLYKSGEGVLPIMYTINNPNYYIIKLILEKYPSELRNCLHYPNRKVEFIIQNYYFQKEKLY</sequence>
<dbReference type="RefSeq" id="XP_068370218.1">
    <property type="nucleotide sequence ID" value="XM_068513695.1"/>
</dbReference>
<evidence type="ECO:0000313" key="5">
    <source>
        <dbReference type="EMBL" id="OHT17082.1"/>
    </source>
</evidence>
<feature type="repeat" description="ANK" evidence="3">
    <location>
        <begin position="633"/>
        <end position="666"/>
    </location>
</feature>
<name>A0A1J4L0Z3_9EUKA</name>
<dbReference type="Gene3D" id="1.25.40.20">
    <property type="entry name" value="Ankyrin repeat-containing domain"/>
    <property type="match status" value="2"/>
</dbReference>
<dbReference type="GeneID" id="94848399"/>
<comment type="caution">
    <text evidence="5">The sequence shown here is derived from an EMBL/GenBank/DDBJ whole genome shotgun (WGS) entry which is preliminary data.</text>
</comment>
<feature type="compositionally biased region" description="Polar residues" evidence="4">
    <location>
        <begin position="119"/>
        <end position="132"/>
    </location>
</feature>
<evidence type="ECO:0000256" key="4">
    <source>
        <dbReference type="SAM" id="MobiDB-lite"/>
    </source>
</evidence>
<evidence type="ECO:0000256" key="1">
    <source>
        <dbReference type="ARBA" id="ARBA00022737"/>
    </source>
</evidence>
<dbReference type="SUPFAM" id="SSF48403">
    <property type="entry name" value="Ankyrin repeat"/>
    <property type="match status" value="2"/>
</dbReference>
<feature type="region of interest" description="Disordered" evidence="4">
    <location>
        <begin position="116"/>
        <end position="149"/>
    </location>
</feature>
<proteinExistence type="predicted"/>
<dbReference type="OrthoDB" id="539213at2759"/>
<feature type="repeat" description="ANK" evidence="3">
    <location>
        <begin position="667"/>
        <end position="700"/>
    </location>
</feature>
<feature type="repeat" description="ANK" evidence="3">
    <location>
        <begin position="701"/>
        <end position="733"/>
    </location>
</feature>
<dbReference type="SMART" id="SM00248">
    <property type="entry name" value="ANK"/>
    <property type="match status" value="9"/>
</dbReference>
<evidence type="ECO:0000256" key="3">
    <source>
        <dbReference type="PROSITE-ProRule" id="PRU00023"/>
    </source>
</evidence>
<reference evidence="5" key="1">
    <citation type="submission" date="2016-10" db="EMBL/GenBank/DDBJ databases">
        <authorList>
            <person name="Benchimol M."/>
            <person name="Almeida L.G."/>
            <person name="Vasconcelos A.T."/>
            <person name="Perreira-Neves A."/>
            <person name="Rosa I.A."/>
            <person name="Tasca T."/>
            <person name="Bogo M.R."/>
            <person name="de Souza W."/>
        </authorList>
    </citation>
    <scope>NUCLEOTIDE SEQUENCE [LARGE SCALE GENOMIC DNA]</scope>
    <source>
        <strain evidence="5">K</strain>
    </source>
</reference>
<protein>
    <submittedName>
        <fullName evidence="5">Uncharacterized protein</fullName>
    </submittedName>
</protein>
<dbReference type="EMBL" id="MLAK01000039">
    <property type="protein sequence ID" value="OHT17082.1"/>
    <property type="molecule type" value="Genomic_DNA"/>
</dbReference>
<dbReference type="PANTHER" id="PTHR24198">
    <property type="entry name" value="ANKYRIN REPEAT AND PROTEIN KINASE DOMAIN-CONTAINING PROTEIN"/>
    <property type="match status" value="1"/>
</dbReference>
<keyword evidence="6" id="KW-1185">Reference proteome</keyword>
<dbReference type="Proteomes" id="UP000179807">
    <property type="component" value="Unassembled WGS sequence"/>
</dbReference>
<feature type="compositionally biased region" description="Polar residues" evidence="4">
    <location>
        <begin position="140"/>
        <end position="149"/>
    </location>
</feature>
<accession>A0A1J4L0Z3</accession>
<dbReference type="Pfam" id="PF12796">
    <property type="entry name" value="Ank_2"/>
    <property type="match status" value="2"/>
</dbReference>